<dbReference type="PANTHER" id="PTHR43095:SF2">
    <property type="entry name" value="GLUCONOKINASE"/>
    <property type="match status" value="1"/>
</dbReference>
<dbReference type="InterPro" id="IPR000577">
    <property type="entry name" value="Carb_kinase_FGGY"/>
</dbReference>
<proteinExistence type="inferred from homology"/>
<comment type="caution">
    <text evidence="6">The sequence shown here is derived from an EMBL/GenBank/DDBJ whole genome shotgun (WGS) entry which is preliminary data.</text>
</comment>
<dbReference type="SUPFAM" id="SSF53067">
    <property type="entry name" value="Actin-like ATPase domain"/>
    <property type="match status" value="2"/>
</dbReference>
<evidence type="ECO:0000259" key="4">
    <source>
        <dbReference type="Pfam" id="PF00370"/>
    </source>
</evidence>
<accession>A0A8J4EGI6</accession>
<dbReference type="Gene3D" id="3.30.420.40">
    <property type="match status" value="2"/>
</dbReference>
<comment type="similarity">
    <text evidence="1">Belongs to the FGGY kinase family.</text>
</comment>
<evidence type="ECO:0000256" key="1">
    <source>
        <dbReference type="ARBA" id="ARBA00009156"/>
    </source>
</evidence>
<sequence>MFDNEQTWTMPVASLGIDLGTTNTKVALVSLDASAVRVHAVATAPTPEPRDLGAVLATLVREVLAGAAPPDAVGIASMAETGVPLAADGTPIGGWLRWTGHRAGAEADALADRLGWAHLVAATGVRPSAKVPLATWAWLQTHRPEVWDAMSRWAGVADLAAFVLTGRLITDHTLAGRTMAYRLPATAEAPPTAFDDDLLAEVGLRPYHLPAVTSEPVAVTGFAGLRDGTPVVVAGHDHAVGAYACGVREPGDVADSLGTAEAVLTVVAGEPDPVAAGRAGMSVVLTVGGRYRAVLAGQSSAGAAVEWWLANEAAGVTREELFADLPDGPTGVLVLPYVRGRQTPAPDPAARPRVVGREPAHGRAVLAKALLEGLSLHTRWMLDEQARIAGGTGAPAVFLFGGAVAGNPDWTRIKAQVLPGTLRVVPAAEPVAVGAALLAAVRAGLVGPPGPALTTEPAPAGAKPYDDMYDRFVRAAQENG</sequence>
<dbReference type="GO" id="GO:0016301">
    <property type="term" value="F:kinase activity"/>
    <property type="evidence" value="ECO:0007669"/>
    <property type="project" value="UniProtKB-KW"/>
</dbReference>
<protein>
    <submittedName>
        <fullName evidence="6">Xylulokinase</fullName>
    </submittedName>
</protein>
<dbReference type="AlphaFoldDB" id="A0A8J4EGI6"/>
<evidence type="ECO:0000256" key="3">
    <source>
        <dbReference type="ARBA" id="ARBA00022777"/>
    </source>
</evidence>
<keyword evidence="7" id="KW-1185">Reference proteome</keyword>
<organism evidence="6 7">
    <name type="scientific">Virgisporangium ochraceum</name>
    <dbReference type="NCBI Taxonomy" id="65505"/>
    <lineage>
        <taxon>Bacteria</taxon>
        <taxon>Bacillati</taxon>
        <taxon>Actinomycetota</taxon>
        <taxon>Actinomycetes</taxon>
        <taxon>Micromonosporales</taxon>
        <taxon>Micromonosporaceae</taxon>
        <taxon>Virgisporangium</taxon>
    </lineage>
</organism>
<dbReference type="EMBL" id="BOPH01000126">
    <property type="protein sequence ID" value="GIJ73929.1"/>
    <property type="molecule type" value="Genomic_DNA"/>
</dbReference>
<feature type="domain" description="Carbohydrate kinase FGGY C-terminal" evidence="5">
    <location>
        <begin position="256"/>
        <end position="442"/>
    </location>
</feature>
<evidence type="ECO:0000256" key="2">
    <source>
        <dbReference type="ARBA" id="ARBA00022679"/>
    </source>
</evidence>
<dbReference type="PANTHER" id="PTHR43095">
    <property type="entry name" value="SUGAR KINASE"/>
    <property type="match status" value="1"/>
</dbReference>
<dbReference type="InterPro" id="IPR018484">
    <property type="entry name" value="FGGY_N"/>
</dbReference>
<gene>
    <name evidence="6" type="ORF">Voc01_088460</name>
</gene>
<evidence type="ECO:0000259" key="5">
    <source>
        <dbReference type="Pfam" id="PF02782"/>
    </source>
</evidence>
<keyword evidence="3" id="KW-0418">Kinase</keyword>
<dbReference type="InterPro" id="IPR050406">
    <property type="entry name" value="FGGY_Carb_Kinase"/>
</dbReference>
<dbReference type="GO" id="GO:0005975">
    <property type="term" value="P:carbohydrate metabolic process"/>
    <property type="evidence" value="ECO:0007669"/>
    <property type="project" value="InterPro"/>
</dbReference>
<dbReference type="PIRSF" id="PIRSF000538">
    <property type="entry name" value="GlpK"/>
    <property type="match status" value="1"/>
</dbReference>
<reference evidence="6" key="1">
    <citation type="submission" date="2021-01" db="EMBL/GenBank/DDBJ databases">
        <title>Whole genome shotgun sequence of Virgisporangium ochraceum NBRC 16418.</title>
        <authorList>
            <person name="Komaki H."/>
            <person name="Tamura T."/>
        </authorList>
    </citation>
    <scope>NUCLEOTIDE SEQUENCE</scope>
    <source>
        <strain evidence="6">NBRC 16418</strain>
    </source>
</reference>
<dbReference type="InterPro" id="IPR043129">
    <property type="entry name" value="ATPase_NBD"/>
</dbReference>
<dbReference type="Proteomes" id="UP000635606">
    <property type="component" value="Unassembled WGS sequence"/>
</dbReference>
<dbReference type="CDD" id="cd07773">
    <property type="entry name" value="ASKHA_NBD_FGGY_FK"/>
    <property type="match status" value="1"/>
</dbReference>
<dbReference type="Pfam" id="PF02782">
    <property type="entry name" value="FGGY_C"/>
    <property type="match status" value="1"/>
</dbReference>
<dbReference type="Pfam" id="PF00370">
    <property type="entry name" value="FGGY_N"/>
    <property type="match status" value="1"/>
</dbReference>
<feature type="domain" description="Carbohydrate kinase FGGY N-terminal" evidence="4">
    <location>
        <begin position="15"/>
        <end position="242"/>
    </location>
</feature>
<dbReference type="InterPro" id="IPR018485">
    <property type="entry name" value="FGGY_C"/>
</dbReference>
<evidence type="ECO:0000313" key="7">
    <source>
        <dbReference type="Proteomes" id="UP000635606"/>
    </source>
</evidence>
<keyword evidence="2" id="KW-0808">Transferase</keyword>
<name>A0A8J4EGI6_9ACTN</name>
<evidence type="ECO:0000313" key="6">
    <source>
        <dbReference type="EMBL" id="GIJ73929.1"/>
    </source>
</evidence>